<dbReference type="AlphaFoldDB" id="A0A9P0G113"/>
<dbReference type="InterPro" id="IPR027417">
    <property type="entry name" value="P-loop_NTPase"/>
</dbReference>
<organism evidence="3 4">
    <name type="scientific">Chrysodeixis includens</name>
    <name type="common">Soybean looper</name>
    <name type="synonym">Pseudoplusia includens</name>
    <dbReference type="NCBI Taxonomy" id="689277"/>
    <lineage>
        <taxon>Eukaryota</taxon>
        <taxon>Metazoa</taxon>
        <taxon>Ecdysozoa</taxon>
        <taxon>Arthropoda</taxon>
        <taxon>Hexapoda</taxon>
        <taxon>Insecta</taxon>
        <taxon>Pterygota</taxon>
        <taxon>Neoptera</taxon>
        <taxon>Endopterygota</taxon>
        <taxon>Lepidoptera</taxon>
        <taxon>Glossata</taxon>
        <taxon>Ditrysia</taxon>
        <taxon>Noctuoidea</taxon>
        <taxon>Noctuidae</taxon>
        <taxon>Plusiinae</taxon>
        <taxon>Chrysodeixis</taxon>
    </lineage>
</organism>
<evidence type="ECO:0000256" key="1">
    <source>
        <dbReference type="ARBA" id="ARBA00006235"/>
    </source>
</evidence>
<comment type="similarity">
    <text evidence="1">Belongs to the ClpA/ClpB family. Torsin subfamily.</text>
</comment>
<dbReference type="PANTHER" id="PTHR10760">
    <property type="entry name" value="TORSIN"/>
    <property type="match status" value="1"/>
</dbReference>
<keyword evidence="4" id="KW-1185">Reference proteome</keyword>
<protein>
    <submittedName>
        <fullName evidence="3">Uncharacterized protein</fullName>
    </submittedName>
</protein>
<dbReference type="Gene3D" id="3.40.50.300">
    <property type="entry name" value="P-loop containing nucleotide triphosphate hydrolases"/>
    <property type="match status" value="1"/>
</dbReference>
<accession>A0A9P0G113</accession>
<keyword evidence="2" id="KW-0812">Transmembrane</keyword>
<name>A0A9P0G113_CHRIL</name>
<feature type="transmembrane region" description="Helical" evidence="2">
    <location>
        <begin position="89"/>
        <end position="108"/>
    </location>
</feature>
<dbReference type="SUPFAM" id="SSF52540">
    <property type="entry name" value="P-loop containing nucleoside triphosphate hydrolases"/>
    <property type="match status" value="1"/>
</dbReference>
<evidence type="ECO:0000313" key="4">
    <source>
        <dbReference type="Proteomes" id="UP001154114"/>
    </source>
</evidence>
<dbReference type="GO" id="GO:0005524">
    <property type="term" value="F:ATP binding"/>
    <property type="evidence" value="ECO:0007669"/>
    <property type="project" value="InterPro"/>
</dbReference>
<dbReference type="InterPro" id="IPR010448">
    <property type="entry name" value="Torsin"/>
</dbReference>
<dbReference type="EMBL" id="LR824011">
    <property type="protein sequence ID" value="CAH0627053.1"/>
    <property type="molecule type" value="Genomic_DNA"/>
</dbReference>
<dbReference type="Proteomes" id="UP001154114">
    <property type="component" value="Chromosome 8"/>
</dbReference>
<reference evidence="3" key="1">
    <citation type="submission" date="2021-12" db="EMBL/GenBank/DDBJ databases">
        <authorList>
            <person name="King R."/>
        </authorList>
    </citation>
    <scope>NUCLEOTIDE SEQUENCE</scope>
</reference>
<keyword evidence="2" id="KW-0472">Membrane</keyword>
<dbReference type="GO" id="GO:0012505">
    <property type="term" value="C:endomembrane system"/>
    <property type="evidence" value="ECO:0007669"/>
    <property type="project" value="UniProtKB-ARBA"/>
</dbReference>
<evidence type="ECO:0000313" key="3">
    <source>
        <dbReference type="EMBL" id="CAH0627053.1"/>
    </source>
</evidence>
<gene>
    <name evidence="3" type="ORF">CINC_LOCUS12504</name>
</gene>
<dbReference type="OrthoDB" id="8191652at2759"/>
<keyword evidence="2" id="KW-1133">Transmembrane helix</keyword>
<proteinExistence type="inferred from homology"/>
<dbReference type="PANTHER" id="PTHR10760:SF2">
    <property type="entry name" value="LD13476P-RELATED"/>
    <property type="match status" value="1"/>
</dbReference>
<dbReference type="GO" id="GO:0016887">
    <property type="term" value="F:ATP hydrolysis activity"/>
    <property type="evidence" value="ECO:0007669"/>
    <property type="project" value="InterPro"/>
</dbReference>
<evidence type="ECO:0000256" key="2">
    <source>
        <dbReference type="SAM" id="Phobius"/>
    </source>
</evidence>
<sequence length="331" mass="37871">MQDLNLSNEPMDIDLSGNSVKEMDISDMSHESIDVPIKKVREKRKPFRFKQNLDLVRGSPTASDHLVIKKFHLKREKPTRNPEGTTRQIVTILILGLIPIFISFIYSIKCYDDINLKVLSETMSTRLFGQSEAIRVIIDTLELEERSKIMIFSGGTGVGKTFASSILLDTVGSCSNVYHYTMPSFVSTFTTDFMVGLTMCKNSLFILDDLTVDDLNIKQQIKELIDKSQKLEKNITVILIFNCHESTKEFIKKCDVSFQSKLLEQFAEIKAIKRFVNFESLNVSHLKECIKQEVQDRKLSDNEFDEILKKFDVTLDGCKGVHSKMKYLNVV</sequence>
<dbReference type="GO" id="GO:0005737">
    <property type="term" value="C:cytoplasm"/>
    <property type="evidence" value="ECO:0007669"/>
    <property type="project" value="UniProtKB-ARBA"/>
</dbReference>
<dbReference type="GO" id="GO:0071218">
    <property type="term" value="P:cellular response to misfolded protein"/>
    <property type="evidence" value="ECO:0007669"/>
    <property type="project" value="TreeGrafter"/>
</dbReference>